<organism evidence="1 2">
    <name type="scientific">Elasticomyces elasticus</name>
    <dbReference type="NCBI Taxonomy" id="574655"/>
    <lineage>
        <taxon>Eukaryota</taxon>
        <taxon>Fungi</taxon>
        <taxon>Dikarya</taxon>
        <taxon>Ascomycota</taxon>
        <taxon>Pezizomycotina</taxon>
        <taxon>Dothideomycetes</taxon>
        <taxon>Dothideomycetidae</taxon>
        <taxon>Mycosphaerellales</taxon>
        <taxon>Teratosphaeriaceae</taxon>
        <taxon>Elasticomyces</taxon>
    </lineage>
</organism>
<proteinExistence type="predicted"/>
<evidence type="ECO:0000313" key="1">
    <source>
        <dbReference type="EMBL" id="KAK5701646.1"/>
    </source>
</evidence>
<gene>
    <name evidence="1" type="ORF">LTR97_004464</name>
</gene>
<dbReference type="AlphaFoldDB" id="A0AAN7W6N6"/>
<accession>A0AAN7W6N6</accession>
<reference evidence="1" key="1">
    <citation type="submission" date="2023-08" db="EMBL/GenBank/DDBJ databases">
        <title>Black Yeasts Isolated from many extreme environments.</title>
        <authorList>
            <person name="Coleine C."/>
            <person name="Stajich J.E."/>
            <person name="Selbmann L."/>
        </authorList>
    </citation>
    <scope>NUCLEOTIDE SEQUENCE</scope>
    <source>
        <strain evidence="1">CCFEE 5810</strain>
    </source>
</reference>
<dbReference type="EMBL" id="JAVRQU010000006">
    <property type="protein sequence ID" value="KAK5701646.1"/>
    <property type="molecule type" value="Genomic_DNA"/>
</dbReference>
<evidence type="ECO:0000313" key="2">
    <source>
        <dbReference type="Proteomes" id="UP001310594"/>
    </source>
</evidence>
<dbReference type="Proteomes" id="UP001310594">
    <property type="component" value="Unassembled WGS sequence"/>
</dbReference>
<name>A0AAN7W6N6_9PEZI</name>
<sequence length="171" mass="19335">MAIENCKGNANGLGLVDQGKEHTIEELGDYDESSVKKYSMAWLNPVTDEKAFMVHGIAARKLYIRSGPDEQPRVIEDLTEIRKFLADIQLRILKPEYICMAPVEVLLCGTTTGYSTRRSTTHWKRTARGACIKQTSVRAGALWDLFQYQYRIWSDASNETAEDVTTPITFP</sequence>
<protein>
    <submittedName>
        <fullName evidence="1">Uncharacterized protein</fullName>
    </submittedName>
</protein>
<comment type="caution">
    <text evidence="1">The sequence shown here is derived from an EMBL/GenBank/DDBJ whole genome shotgun (WGS) entry which is preliminary data.</text>
</comment>